<accession>A0A9W6F7A6</accession>
<feature type="region of interest" description="Disordered" evidence="1">
    <location>
        <begin position="630"/>
        <end position="656"/>
    </location>
</feature>
<name>A0A9W6F7A6_9CHLO</name>
<reference evidence="2 3" key="1">
    <citation type="journal article" date="2023" name="Commun. Biol.">
        <title>Reorganization of the ancestral sex-determining regions during the evolution of trioecy in Pleodorina starrii.</title>
        <authorList>
            <person name="Takahashi K."/>
            <person name="Suzuki S."/>
            <person name="Kawai-Toyooka H."/>
            <person name="Yamamoto K."/>
            <person name="Hamaji T."/>
            <person name="Ootsuki R."/>
            <person name="Yamaguchi H."/>
            <person name="Kawachi M."/>
            <person name="Higashiyama T."/>
            <person name="Nozaki H."/>
        </authorList>
    </citation>
    <scope>NUCLEOTIDE SEQUENCE [LARGE SCALE GENOMIC DNA]</scope>
    <source>
        <strain evidence="2 3">NIES-4479</strain>
    </source>
</reference>
<dbReference type="Proteomes" id="UP001165080">
    <property type="component" value="Unassembled WGS sequence"/>
</dbReference>
<evidence type="ECO:0000256" key="1">
    <source>
        <dbReference type="SAM" id="MobiDB-lite"/>
    </source>
</evidence>
<dbReference type="EMBL" id="BRXU01000022">
    <property type="protein sequence ID" value="GLC58440.1"/>
    <property type="molecule type" value="Genomic_DNA"/>
</dbReference>
<gene>
    <name evidence="2" type="primary">PLESTB002036</name>
    <name evidence="2" type="ORF">PLESTB_001359300</name>
</gene>
<feature type="region of interest" description="Disordered" evidence="1">
    <location>
        <begin position="682"/>
        <end position="818"/>
    </location>
</feature>
<feature type="compositionally biased region" description="Low complexity" evidence="1">
    <location>
        <begin position="689"/>
        <end position="756"/>
    </location>
</feature>
<feature type="region of interest" description="Disordered" evidence="1">
    <location>
        <begin position="591"/>
        <end position="615"/>
    </location>
</feature>
<evidence type="ECO:0000313" key="2">
    <source>
        <dbReference type="EMBL" id="GLC58440.1"/>
    </source>
</evidence>
<organism evidence="2 3">
    <name type="scientific">Pleodorina starrii</name>
    <dbReference type="NCBI Taxonomy" id="330485"/>
    <lineage>
        <taxon>Eukaryota</taxon>
        <taxon>Viridiplantae</taxon>
        <taxon>Chlorophyta</taxon>
        <taxon>core chlorophytes</taxon>
        <taxon>Chlorophyceae</taxon>
        <taxon>CS clade</taxon>
        <taxon>Chlamydomonadales</taxon>
        <taxon>Volvocaceae</taxon>
        <taxon>Pleodorina</taxon>
    </lineage>
</organism>
<comment type="caution">
    <text evidence="2">The sequence shown here is derived from an EMBL/GenBank/DDBJ whole genome shotgun (WGS) entry which is preliminary data.</text>
</comment>
<protein>
    <submittedName>
        <fullName evidence="2">Uncharacterized protein</fullName>
    </submittedName>
</protein>
<proteinExistence type="predicted"/>
<evidence type="ECO:0000313" key="3">
    <source>
        <dbReference type="Proteomes" id="UP001165080"/>
    </source>
</evidence>
<dbReference type="AlphaFoldDB" id="A0A9W6F7A6"/>
<keyword evidence="3" id="KW-1185">Reference proteome</keyword>
<feature type="compositionally biased region" description="Polar residues" evidence="1">
    <location>
        <begin position="770"/>
        <end position="788"/>
    </location>
</feature>
<sequence length="818" mass="90855">MQSSGPQSQSQVCWNGRRCVNRCGLPKFHRRYRARSAGMDAAASIDVVYQNSTVATEPGLLEWTPLRQQMWFTKIPPSLQSQVCWNGRRCANRCGLPKFHRRYRARSAGMDAAASIDVVYQNSTVATEPGLLEWTPLRQQMWFTKIPPSLQSQVCWNGRRCVNRCGLPKFHRRYRARSAGMDAAAPTDVVYQDSTVATEPGLLEWTPLRQQMWFTKIPPSLQSQVCWNGRRCVNRCGLPRFHRRYRARSAGMDAAASTDVVYQDSTVATEPGLLEWTPLRQQMWFTKIPPSLQSQLVFAVPQLVLLSSFPAFAHACAPRLPTRCVTKRDTDRSAGMDAAASTDVVYQNSTVATEPGLLEWTPLRQQMWFTKIPPSLQSQVCWNGRRCVNRCGLPRFHRRYRARSTGMDAAASTDVVYQDSTVATEPGLLEWTPLRQQMWFTKIPPSLQSQVRLRGSAGMDAAAPTDVVYQNSTVATEPGLLEWTPLRQQMWFTKIPPSLQSQLVLLSKPSFPAFAHACAPRLPTRCVTKRDTDRSAGMDAAASTDVVYQDSTVATEPGLLEWTPLRQQMWFTKIPPSLQSQMWFTKIPPSLQSQMRHQARHRSETDESPPGSPFRRLPLELALALEELQGGTHGRGGGANSRLHTPAGASDGGRSGLLNDYEQLLALDEGRMRRAVRPEVIRGLPTRSQVPAPSSQAAQAQQAKTTKVQPRSAPARPQQPKAQPKTQQAATAKAQLAKAPAATGTHGQARTQRPQQPRQPAPQRPAVASSVEQPNSSSRPSYMRSTAASCAKALDRGAQQPPAAAAVELKGYKARRVR</sequence>